<evidence type="ECO:0000313" key="2">
    <source>
        <dbReference type="Proteomes" id="UP000238762"/>
    </source>
</evidence>
<reference evidence="1 2" key="2">
    <citation type="submission" date="2018-03" db="EMBL/GenBank/DDBJ databases">
        <title>The ancient ancestry and fast evolution of plastids.</title>
        <authorList>
            <person name="Moore K.R."/>
            <person name="Magnabosco C."/>
            <person name="Momper L."/>
            <person name="Gold D.A."/>
            <person name="Bosak T."/>
            <person name="Fournier G.P."/>
        </authorList>
    </citation>
    <scope>NUCLEOTIDE SEQUENCE [LARGE SCALE GENOMIC DNA]</scope>
    <source>
        <strain evidence="1 2">CCAP 1448/3</strain>
    </source>
</reference>
<dbReference type="InterPro" id="IPR014968">
    <property type="entry name" value="XisI"/>
</dbReference>
<dbReference type="SUPFAM" id="SSF143847">
    <property type="entry name" value="XisI-like"/>
    <property type="match status" value="1"/>
</dbReference>
<keyword evidence="2" id="KW-1185">Reference proteome</keyword>
<dbReference type="InterPro" id="IPR035943">
    <property type="entry name" value="XisI-like_sf"/>
</dbReference>
<dbReference type="RefSeq" id="WP_106286651.1">
    <property type="nucleotide sequence ID" value="NZ_CAWNTC010000090.1"/>
</dbReference>
<dbReference type="Pfam" id="PF08869">
    <property type="entry name" value="XisI"/>
    <property type="match status" value="1"/>
</dbReference>
<proteinExistence type="predicted"/>
<name>A0A2T1CAU1_9CYAN</name>
<sequence>MDKLAFYRQCVVDLLTKYASYNSSDSGVETQLIFDRERDRYLLAYAGWEKNLRVYGVAIHIDIKNGKVWLQHNGTEGEIGEELAEMGIPYEDIVVGFHSPSKRQFTAYAVG</sequence>
<dbReference type="OrthoDB" id="467081at2"/>
<evidence type="ECO:0000313" key="1">
    <source>
        <dbReference type="EMBL" id="PSB05267.1"/>
    </source>
</evidence>
<accession>A0A2T1CAU1</accession>
<gene>
    <name evidence="1" type="ORF">C7B64_00235</name>
</gene>
<organism evidence="1 2">
    <name type="scientific">Merismopedia glauca CCAP 1448/3</name>
    <dbReference type="NCBI Taxonomy" id="1296344"/>
    <lineage>
        <taxon>Bacteria</taxon>
        <taxon>Bacillati</taxon>
        <taxon>Cyanobacteriota</taxon>
        <taxon>Cyanophyceae</taxon>
        <taxon>Synechococcales</taxon>
        <taxon>Merismopediaceae</taxon>
        <taxon>Merismopedia</taxon>
    </lineage>
</organism>
<reference evidence="1 2" key="1">
    <citation type="submission" date="2018-02" db="EMBL/GenBank/DDBJ databases">
        <authorList>
            <person name="Cohen D.B."/>
            <person name="Kent A.D."/>
        </authorList>
    </citation>
    <scope>NUCLEOTIDE SEQUENCE [LARGE SCALE GENOMIC DNA]</scope>
    <source>
        <strain evidence="1 2">CCAP 1448/3</strain>
    </source>
</reference>
<comment type="caution">
    <text evidence="1">The sequence shown here is derived from an EMBL/GenBank/DDBJ whole genome shotgun (WGS) entry which is preliminary data.</text>
</comment>
<dbReference type="EMBL" id="PVWJ01000001">
    <property type="protein sequence ID" value="PSB05267.1"/>
    <property type="molecule type" value="Genomic_DNA"/>
</dbReference>
<dbReference type="Proteomes" id="UP000238762">
    <property type="component" value="Unassembled WGS sequence"/>
</dbReference>
<dbReference type="AlphaFoldDB" id="A0A2T1CAU1"/>
<protein>
    <submittedName>
        <fullName evidence="1">XisI protein</fullName>
    </submittedName>
</protein>
<dbReference type="CDD" id="cd16382">
    <property type="entry name" value="XisI-like"/>
    <property type="match status" value="1"/>
</dbReference>
<dbReference type="Gene3D" id="3.30.310.110">
    <property type="entry name" value="XisI-like"/>
    <property type="match status" value="1"/>
</dbReference>